<organism evidence="2 3">
    <name type="scientific">Jeotgalibacillus campisalis</name>
    <dbReference type="NCBI Taxonomy" id="220754"/>
    <lineage>
        <taxon>Bacteria</taxon>
        <taxon>Bacillati</taxon>
        <taxon>Bacillota</taxon>
        <taxon>Bacilli</taxon>
        <taxon>Bacillales</taxon>
        <taxon>Caryophanaceae</taxon>
        <taxon>Jeotgalibacillus</taxon>
    </lineage>
</organism>
<dbReference type="RefSeq" id="WP_041054947.1">
    <property type="nucleotide sequence ID" value="NZ_JXRR01000008.1"/>
</dbReference>
<sequence>MLRAGYQGRNPVSPLYARQFTIGIPSILKGEYDEEKGNIIGNRSTASSFALIGISGIGKSTAIENILLLYPQVIIHSDYELNGISMGYLKQIVWLVIECPFNGSRGTLCKNFFEAVDSILGTNYYQKFASKRMNESDLIDKMSHIAALHCIGVLVFDEVQRMQKGEEGQLTMNFFVELHNKLGVPLIFIGTYKAVDLFTPLLANARRASGMGAEFFDRMDKDRKWDYFLSQLWKFQWLKEQIPLTEEMNELFYKETLGITDLVVNLFIQSQYLSITSGNEKLSINLVKKAAKKNLKLLQPMLTALRTGDHDKLKKFDDLKPEWIDINSFIKELPGDVNIEGSFSKEHKKALSDAKEFIKYVSFAESLGLKKIEAVELVSRLLEEENLVASNNYVVNKKIAENILSITNSTKSVSAIRKTSGKVIDSDNNYMYVIGLRAVKEKKSLVEELQKVNAIAPFNEFLV</sequence>
<evidence type="ECO:0000313" key="3">
    <source>
        <dbReference type="Proteomes" id="UP000031972"/>
    </source>
</evidence>
<dbReference type="PATRIC" id="fig|220754.4.peg.719"/>
<reference evidence="2 3" key="1">
    <citation type="submission" date="2015-01" db="EMBL/GenBank/DDBJ databases">
        <title>Jeotgalibacillus campisalis genome sequencing.</title>
        <authorList>
            <person name="Goh K.M."/>
            <person name="Chan K.-G."/>
            <person name="Yaakop A.S."/>
            <person name="Ee R."/>
            <person name="Gan H.M."/>
            <person name="Chan C.S."/>
        </authorList>
    </citation>
    <scope>NUCLEOTIDE SEQUENCE [LARGE SCALE GENOMIC DNA]</scope>
    <source>
        <strain evidence="2 3">SF-57</strain>
    </source>
</reference>
<dbReference type="Gene3D" id="3.40.50.300">
    <property type="entry name" value="P-loop containing nucleotide triphosphate hydrolases"/>
    <property type="match status" value="1"/>
</dbReference>
<keyword evidence="3" id="KW-1185">Reference proteome</keyword>
<accession>A0A0C2RKR1</accession>
<dbReference type="GO" id="GO:0016887">
    <property type="term" value="F:ATP hydrolysis activity"/>
    <property type="evidence" value="ECO:0007669"/>
    <property type="project" value="InterPro"/>
</dbReference>
<dbReference type="SUPFAM" id="SSF52540">
    <property type="entry name" value="P-loop containing nucleoside triphosphate hydrolases"/>
    <property type="match status" value="1"/>
</dbReference>
<gene>
    <name evidence="2" type="ORF">KR50_07010</name>
</gene>
<dbReference type="InterPro" id="IPR027417">
    <property type="entry name" value="P-loop_NTPase"/>
</dbReference>
<comment type="caution">
    <text evidence="2">The sequence shown here is derived from an EMBL/GenBank/DDBJ whole genome shotgun (WGS) entry which is preliminary data.</text>
</comment>
<dbReference type="AlphaFoldDB" id="A0A0C2RKR1"/>
<dbReference type="Proteomes" id="UP000031972">
    <property type="component" value="Unassembled WGS sequence"/>
</dbReference>
<evidence type="ECO:0000313" key="2">
    <source>
        <dbReference type="EMBL" id="KIL50820.1"/>
    </source>
</evidence>
<proteinExistence type="predicted"/>
<protein>
    <recommendedName>
        <fullName evidence="1">ORC1/DEAH AAA+ ATPase domain-containing protein</fullName>
    </recommendedName>
</protein>
<name>A0A0C2RKR1_9BACL</name>
<feature type="domain" description="ORC1/DEAH AAA+ ATPase" evidence="1">
    <location>
        <begin position="44"/>
        <end position="197"/>
    </location>
</feature>
<dbReference type="InterPro" id="IPR049945">
    <property type="entry name" value="AAA_22"/>
</dbReference>
<dbReference type="EMBL" id="JXRR01000008">
    <property type="protein sequence ID" value="KIL50820.1"/>
    <property type="molecule type" value="Genomic_DNA"/>
</dbReference>
<dbReference type="Pfam" id="PF13401">
    <property type="entry name" value="AAA_22"/>
    <property type="match status" value="1"/>
</dbReference>
<evidence type="ECO:0000259" key="1">
    <source>
        <dbReference type="Pfam" id="PF13401"/>
    </source>
</evidence>